<keyword evidence="9" id="KW-1185">Reference proteome</keyword>
<dbReference type="Proteomes" id="UP000290057">
    <property type="component" value="Chromosome"/>
</dbReference>
<dbReference type="Gene3D" id="2.170.190.11">
    <property type="entry name" value="Molybdopterin biosynthesis moea protein, domain 3"/>
    <property type="match status" value="1"/>
</dbReference>
<dbReference type="InterPro" id="IPR001453">
    <property type="entry name" value="MoaB/Mog_dom"/>
</dbReference>
<evidence type="ECO:0000256" key="5">
    <source>
        <dbReference type="ARBA" id="ARBA00047317"/>
    </source>
</evidence>
<evidence type="ECO:0000313" key="9">
    <source>
        <dbReference type="Proteomes" id="UP000290057"/>
    </source>
</evidence>
<keyword evidence="6" id="KW-0479">Metal-binding</keyword>
<dbReference type="Gene3D" id="3.90.105.10">
    <property type="entry name" value="Molybdopterin biosynthesis moea protein, domain 2"/>
    <property type="match status" value="1"/>
</dbReference>
<proteinExistence type="inferred from homology"/>
<dbReference type="SUPFAM" id="SSF63882">
    <property type="entry name" value="MoeA N-terminal region -like"/>
    <property type="match status" value="1"/>
</dbReference>
<dbReference type="GO" id="GO:0061599">
    <property type="term" value="F:molybdopterin molybdotransferase activity"/>
    <property type="evidence" value="ECO:0007669"/>
    <property type="project" value="UniProtKB-UniRule"/>
</dbReference>
<dbReference type="GO" id="GO:0005829">
    <property type="term" value="C:cytosol"/>
    <property type="evidence" value="ECO:0007669"/>
    <property type="project" value="TreeGrafter"/>
</dbReference>
<dbReference type="PANTHER" id="PTHR10192:SF5">
    <property type="entry name" value="GEPHYRIN"/>
    <property type="match status" value="1"/>
</dbReference>
<evidence type="ECO:0000259" key="7">
    <source>
        <dbReference type="SMART" id="SM00852"/>
    </source>
</evidence>
<evidence type="ECO:0000313" key="8">
    <source>
        <dbReference type="EMBL" id="BBI20621.1"/>
    </source>
</evidence>
<dbReference type="RefSeq" id="WP_130586417.1">
    <property type="nucleotide sequence ID" value="NZ_AP019389.1"/>
</dbReference>
<gene>
    <name evidence="8" type="ORF">EKJ_14680</name>
</gene>
<organism evidence="8 9">
    <name type="scientific">Qipengyuania flava</name>
    <dbReference type="NCBI Taxonomy" id="192812"/>
    <lineage>
        <taxon>Bacteria</taxon>
        <taxon>Pseudomonadati</taxon>
        <taxon>Pseudomonadota</taxon>
        <taxon>Alphaproteobacteria</taxon>
        <taxon>Sphingomonadales</taxon>
        <taxon>Erythrobacteraceae</taxon>
        <taxon>Qipengyuania</taxon>
    </lineage>
</organism>
<feature type="domain" description="MoaB/Mog" evidence="7">
    <location>
        <begin position="173"/>
        <end position="312"/>
    </location>
</feature>
<comment type="similarity">
    <text evidence="3 6">Belongs to the MoeA family.</text>
</comment>
<dbReference type="PANTHER" id="PTHR10192">
    <property type="entry name" value="MOLYBDOPTERIN BIOSYNTHESIS PROTEIN"/>
    <property type="match status" value="1"/>
</dbReference>
<comment type="function">
    <text evidence="1 6">Catalyzes the insertion of molybdate into adenylated molybdopterin with the concomitant release of AMP.</text>
</comment>
<comment type="catalytic activity">
    <reaction evidence="5">
        <text>adenylyl-molybdopterin + molybdate = Mo-molybdopterin + AMP + H(+)</text>
        <dbReference type="Rhea" id="RHEA:35047"/>
        <dbReference type="ChEBI" id="CHEBI:15378"/>
        <dbReference type="ChEBI" id="CHEBI:36264"/>
        <dbReference type="ChEBI" id="CHEBI:62727"/>
        <dbReference type="ChEBI" id="CHEBI:71302"/>
        <dbReference type="ChEBI" id="CHEBI:456215"/>
        <dbReference type="EC" id="2.10.1.1"/>
    </reaction>
</comment>
<dbReference type="Pfam" id="PF03454">
    <property type="entry name" value="MoeA_C"/>
    <property type="match status" value="1"/>
</dbReference>
<dbReference type="CDD" id="cd00887">
    <property type="entry name" value="MoeA"/>
    <property type="match status" value="1"/>
</dbReference>
<comment type="cofactor">
    <cofactor evidence="6">
        <name>Mg(2+)</name>
        <dbReference type="ChEBI" id="CHEBI:18420"/>
    </cofactor>
</comment>
<evidence type="ECO:0000256" key="4">
    <source>
        <dbReference type="ARBA" id="ARBA00023150"/>
    </source>
</evidence>
<dbReference type="SMART" id="SM00852">
    <property type="entry name" value="MoCF_biosynth"/>
    <property type="match status" value="1"/>
</dbReference>
<dbReference type="InterPro" id="IPR005111">
    <property type="entry name" value="MoeA_C_domain_IV"/>
</dbReference>
<dbReference type="EC" id="2.10.1.1" evidence="6"/>
<dbReference type="EMBL" id="AP019389">
    <property type="protein sequence ID" value="BBI20621.1"/>
    <property type="molecule type" value="Genomic_DNA"/>
</dbReference>
<dbReference type="Pfam" id="PF03453">
    <property type="entry name" value="MoeA_N"/>
    <property type="match status" value="1"/>
</dbReference>
<dbReference type="InterPro" id="IPR036425">
    <property type="entry name" value="MoaB/Mog-like_dom_sf"/>
</dbReference>
<evidence type="ECO:0000256" key="3">
    <source>
        <dbReference type="ARBA" id="ARBA00010763"/>
    </source>
</evidence>
<dbReference type="Pfam" id="PF00994">
    <property type="entry name" value="MoCF_biosynth"/>
    <property type="match status" value="1"/>
</dbReference>
<dbReference type="InterPro" id="IPR038987">
    <property type="entry name" value="MoeA-like"/>
</dbReference>
<dbReference type="UniPathway" id="UPA00344"/>
<name>A0A3T1CI19_9SPHN</name>
<keyword evidence="6" id="KW-0460">Magnesium</keyword>
<reference evidence="8 9" key="1">
    <citation type="submission" date="2019-01" db="EMBL/GenBank/DDBJ databases">
        <title>Complete genome sequence of Erythrobacter flavus KJ5.</title>
        <authorList>
            <person name="Kanesaki Y."/>
            <person name="Brotosudarmo T."/>
            <person name="Moriuchi R."/>
            <person name="Awai K."/>
        </authorList>
    </citation>
    <scope>NUCLEOTIDE SEQUENCE [LARGE SCALE GENOMIC DNA]</scope>
    <source>
        <strain evidence="8 9">KJ5</strain>
    </source>
</reference>
<evidence type="ECO:0000256" key="6">
    <source>
        <dbReference type="RuleBase" id="RU365090"/>
    </source>
</evidence>
<evidence type="ECO:0000256" key="1">
    <source>
        <dbReference type="ARBA" id="ARBA00002901"/>
    </source>
</evidence>
<evidence type="ECO:0000256" key="2">
    <source>
        <dbReference type="ARBA" id="ARBA00005046"/>
    </source>
</evidence>
<protein>
    <recommendedName>
        <fullName evidence="6">Molybdopterin molybdenumtransferase</fullName>
        <ecNumber evidence="6">2.10.1.1</ecNumber>
    </recommendedName>
</protein>
<dbReference type="InterPro" id="IPR036135">
    <property type="entry name" value="MoeA_linker/N_sf"/>
</dbReference>
<sequence length="391" mass="40822">MITFDEALALIDSRVAPLGCERVSMEEAAGRTLAVDAVAALPSPRHTISAMDGYAVRLDEVEPGVPLRVTGEVRPGQSAIALASGAAVRIFTGGVLPEGANCVIMQEYATRDGDSVQFAPGFGPARHVRQKGSDFDRGDVVLSRGTKLDARSLVAAAATDAKHLAVYRQPSVSVLATGDELVASGSAHESAYAIPDAIGPALGAMIQHGGGKVVSRGFARDDLPALERLAGQLAQDVDLVVVTGGASVGERDFAKPMFAAHGLELQFDRVAMKPGKPVWFGRVKDCWVIGLPGNPTSAMVTARLLLDPILGRLQGATRGHLWRSMPLASALPATGDRETFARARWDATGLTVLGNQDSGVQGGLAKADWLIRCPSGQSELAGGTMVSALQF</sequence>
<dbReference type="GO" id="GO:0046872">
    <property type="term" value="F:metal ion binding"/>
    <property type="evidence" value="ECO:0007669"/>
    <property type="project" value="UniProtKB-UniRule"/>
</dbReference>
<dbReference type="Gene3D" id="2.40.340.10">
    <property type="entry name" value="MoeA, C-terminal, domain IV"/>
    <property type="match status" value="1"/>
</dbReference>
<keyword evidence="6 8" id="KW-0808">Transferase</keyword>
<dbReference type="InterPro" id="IPR005110">
    <property type="entry name" value="MoeA_linker/N"/>
</dbReference>
<accession>A0A3T1CI19</accession>
<dbReference type="SUPFAM" id="SSF63867">
    <property type="entry name" value="MoeA C-terminal domain-like"/>
    <property type="match status" value="1"/>
</dbReference>
<comment type="pathway">
    <text evidence="2 6">Cofactor biosynthesis; molybdopterin biosynthesis.</text>
</comment>
<dbReference type="InterPro" id="IPR036688">
    <property type="entry name" value="MoeA_C_domain_IV_sf"/>
</dbReference>
<dbReference type="AlphaFoldDB" id="A0A3T1CI19"/>
<keyword evidence="6" id="KW-0500">Molybdenum</keyword>
<dbReference type="SUPFAM" id="SSF53218">
    <property type="entry name" value="Molybdenum cofactor biosynthesis proteins"/>
    <property type="match status" value="1"/>
</dbReference>
<keyword evidence="4 6" id="KW-0501">Molybdenum cofactor biosynthesis</keyword>
<dbReference type="GO" id="GO:0006777">
    <property type="term" value="P:Mo-molybdopterin cofactor biosynthetic process"/>
    <property type="evidence" value="ECO:0007669"/>
    <property type="project" value="UniProtKB-UniRule"/>
</dbReference>
<dbReference type="Gene3D" id="3.40.980.10">
    <property type="entry name" value="MoaB/Mog-like domain"/>
    <property type="match status" value="1"/>
</dbReference>